<dbReference type="AlphaFoldDB" id="A0A518IH03"/>
<keyword evidence="1" id="KW-1133">Transmembrane helix</keyword>
<keyword evidence="1" id="KW-0812">Transmembrane</keyword>
<accession>A0A518IH03</accession>
<evidence type="ECO:0000256" key="1">
    <source>
        <dbReference type="SAM" id="Phobius"/>
    </source>
</evidence>
<feature type="transmembrane region" description="Helical" evidence="1">
    <location>
        <begin position="179"/>
        <end position="199"/>
    </location>
</feature>
<feature type="transmembrane region" description="Helical" evidence="1">
    <location>
        <begin position="114"/>
        <end position="136"/>
    </location>
</feature>
<protein>
    <submittedName>
        <fullName evidence="2">Phosphatidate cytidylyltransferase</fullName>
        <ecNumber evidence="2">2.7.7.41</ecNumber>
    </submittedName>
</protein>
<reference evidence="2 3" key="1">
    <citation type="submission" date="2019-03" db="EMBL/GenBank/DDBJ databases">
        <title>Deep-cultivation of Planctomycetes and their phenomic and genomic characterization uncovers novel biology.</title>
        <authorList>
            <person name="Wiegand S."/>
            <person name="Jogler M."/>
            <person name="Boedeker C."/>
            <person name="Pinto D."/>
            <person name="Vollmers J."/>
            <person name="Rivas-Marin E."/>
            <person name="Kohn T."/>
            <person name="Peeters S.H."/>
            <person name="Heuer A."/>
            <person name="Rast P."/>
            <person name="Oberbeckmann S."/>
            <person name="Bunk B."/>
            <person name="Jeske O."/>
            <person name="Meyerdierks A."/>
            <person name="Storesund J.E."/>
            <person name="Kallscheuer N."/>
            <person name="Luecker S."/>
            <person name="Lage O.M."/>
            <person name="Pohl T."/>
            <person name="Merkel B.J."/>
            <person name="Hornburger P."/>
            <person name="Mueller R.-W."/>
            <person name="Bruemmer F."/>
            <person name="Labrenz M."/>
            <person name="Spormann A.M."/>
            <person name="Op den Camp H."/>
            <person name="Overmann J."/>
            <person name="Amann R."/>
            <person name="Jetten M.S.M."/>
            <person name="Mascher T."/>
            <person name="Medema M.H."/>
            <person name="Devos D.P."/>
            <person name="Kaster A.-K."/>
            <person name="Ovreas L."/>
            <person name="Rohde M."/>
            <person name="Galperin M.Y."/>
            <person name="Jogler C."/>
        </authorList>
    </citation>
    <scope>NUCLEOTIDE SEQUENCE [LARGE SCALE GENOMIC DNA]</scope>
    <source>
        <strain evidence="2 3">Enr17</strain>
    </source>
</reference>
<name>A0A518IH03_9PLAN</name>
<feature type="transmembrane region" description="Helical" evidence="1">
    <location>
        <begin position="148"/>
        <end position="167"/>
    </location>
</feature>
<keyword evidence="1" id="KW-0472">Membrane</keyword>
<dbReference type="KEGG" id="gfm:Enr17x_44340"/>
<gene>
    <name evidence="2" type="primary">cdsA_1</name>
    <name evidence="2" type="ORF">Enr17x_44340</name>
</gene>
<dbReference type="RefSeq" id="WP_145311705.1">
    <property type="nucleotide sequence ID" value="NZ_CP037452.1"/>
</dbReference>
<feature type="transmembrane region" description="Helical" evidence="1">
    <location>
        <begin position="48"/>
        <end position="78"/>
    </location>
</feature>
<dbReference type="EMBL" id="CP037452">
    <property type="protein sequence ID" value="QDV52372.1"/>
    <property type="molecule type" value="Genomic_DNA"/>
</dbReference>
<dbReference type="GO" id="GO:0004605">
    <property type="term" value="F:phosphatidate cytidylyltransferase activity"/>
    <property type="evidence" value="ECO:0007669"/>
    <property type="project" value="UniProtKB-EC"/>
</dbReference>
<keyword evidence="3" id="KW-1185">Reference proteome</keyword>
<evidence type="ECO:0000313" key="3">
    <source>
        <dbReference type="Proteomes" id="UP000318313"/>
    </source>
</evidence>
<dbReference type="Proteomes" id="UP000318313">
    <property type="component" value="Chromosome"/>
</dbReference>
<evidence type="ECO:0000313" key="2">
    <source>
        <dbReference type="EMBL" id="QDV52372.1"/>
    </source>
</evidence>
<keyword evidence="2" id="KW-0548">Nucleotidyltransferase</keyword>
<dbReference type="PANTHER" id="PTHR43535">
    <property type="entry name" value="PHOSPHATIDATE CYTIDYLYLTRANSFERASE"/>
    <property type="match status" value="1"/>
</dbReference>
<dbReference type="GO" id="GO:0005886">
    <property type="term" value="C:plasma membrane"/>
    <property type="evidence" value="ECO:0007669"/>
    <property type="project" value="TreeGrafter"/>
</dbReference>
<organism evidence="2 3">
    <name type="scientific">Gimesia fumaroli</name>
    <dbReference type="NCBI Taxonomy" id="2527976"/>
    <lineage>
        <taxon>Bacteria</taxon>
        <taxon>Pseudomonadati</taxon>
        <taxon>Planctomycetota</taxon>
        <taxon>Planctomycetia</taxon>
        <taxon>Planctomycetales</taxon>
        <taxon>Planctomycetaceae</taxon>
        <taxon>Gimesia</taxon>
    </lineage>
</organism>
<feature type="transmembrane region" description="Helical" evidence="1">
    <location>
        <begin position="220"/>
        <end position="240"/>
    </location>
</feature>
<dbReference type="OrthoDB" id="9799199at2"/>
<dbReference type="EC" id="2.7.7.41" evidence="2"/>
<keyword evidence="2" id="KW-0808">Transferase</keyword>
<sequence>MWDIPPHSFYAMLVVLVLLLTATACRLILAHVKAEKDFTELRHRIQSWWWMIGILFVCLVVSHTAAIILFAFISFLALKEFFSIVPTRQADRRVLFWAYMAIPVQYYLVSIGWYGLFIVFIPVYVFLLLPMRMVLIGETKGFIHSAGIIHWAVMLTVFCISHIVYLLMLPVLNLDAGRIGLVIFLLFMTQFNDVCQYIWGKLLGRHKIIPKVSPNKTWEGFLGGVLTITLVSGFLGPYLTPLTFRFSLLAGLLISVSGFIGDVVISSIKRDLEIKDSGSLIPGHGGILDRCDSLIFTSPLFFHFLYYMNY</sequence>
<feature type="transmembrane region" description="Helical" evidence="1">
    <location>
        <begin position="246"/>
        <end position="265"/>
    </location>
</feature>
<proteinExistence type="predicted"/>
<dbReference type="PANTHER" id="PTHR43535:SF1">
    <property type="entry name" value="PHOSPHATIDATE CYTIDYLYLTRANSFERASE"/>
    <property type="match status" value="1"/>
</dbReference>
<dbReference type="GO" id="GO:0009273">
    <property type="term" value="P:peptidoglycan-based cell wall biogenesis"/>
    <property type="evidence" value="ECO:0007669"/>
    <property type="project" value="TreeGrafter"/>
</dbReference>
<dbReference type="Pfam" id="PF01148">
    <property type="entry name" value="CTP_transf_1"/>
    <property type="match status" value="1"/>
</dbReference>